<evidence type="ECO:0000256" key="4">
    <source>
        <dbReference type="ARBA" id="ARBA00038493"/>
    </source>
</evidence>
<gene>
    <name evidence="8" type="ORF">PSALAMII_LOCUS1110</name>
</gene>
<keyword evidence="6" id="KW-0812">Transmembrane</keyword>
<keyword evidence="6" id="KW-1133">Transmembrane helix</keyword>
<comment type="similarity">
    <text evidence="4">Belongs to the peptidase C56 family. HSP31-like subfamily.</text>
</comment>
<organism evidence="8 9">
    <name type="scientific">Penicillium salamii</name>
    <dbReference type="NCBI Taxonomy" id="1612424"/>
    <lineage>
        <taxon>Eukaryota</taxon>
        <taxon>Fungi</taxon>
        <taxon>Dikarya</taxon>
        <taxon>Ascomycota</taxon>
        <taxon>Pezizomycotina</taxon>
        <taxon>Eurotiomycetes</taxon>
        <taxon>Eurotiomycetidae</taxon>
        <taxon>Eurotiales</taxon>
        <taxon>Aspergillaceae</taxon>
        <taxon>Penicillium</taxon>
    </lineage>
</organism>
<feature type="domain" description="DJ-1/PfpI" evidence="7">
    <location>
        <begin position="130"/>
        <end position="194"/>
    </location>
</feature>
<dbReference type="GO" id="GO:0019172">
    <property type="term" value="F:glyoxalase III activity"/>
    <property type="evidence" value="ECO:0007669"/>
    <property type="project" value="UniProtKB-EC"/>
</dbReference>
<keyword evidence="2" id="KW-0346">Stress response</keyword>
<dbReference type="EMBL" id="CAJVPA010000044">
    <property type="protein sequence ID" value="CAG8265909.1"/>
    <property type="molecule type" value="Genomic_DNA"/>
</dbReference>
<dbReference type="PANTHER" id="PTHR48094:SF11">
    <property type="entry name" value="GLUTATHIONE-INDEPENDENT GLYOXALASE HSP31-RELATED"/>
    <property type="match status" value="1"/>
</dbReference>
<dbReference type="Gene3D" id="3.40.50.880">
    <property type="match status" value="1"/>
</dbReference>
<dbReference type="EC" id="4.2.1.130" evidence="1"/>
<dbReference type="AlphaFoldDB" id="A0A9W4IDT1"/>
<comment type="caution">
    <text evidence="8">The sequence shown here is derived from an EMBL/GenBank/DDBJ whole genome shotgun (WGS) entry which is preliminary data.</text>
</comment>
<dbReference type="InterPro" id="IPR029062">
    <property type="entry name" value="Class_I_gatase-like"/>
</dbReference>
<dbReference type="GO" id="GO:0019243">
    <property type="term" value="P:methylglyoxal catabolic process to D-lactate via S-lactoyl-glutathione"/>
    <property type="evidence" value="ECO:0007669"/>
    <property type="project" value="TreeGrafter"/>
</dbReference>
<sequence>MIYETVADLTACGGYKYVLGPCLLILLPILYTLYSILYSKYKSIKMTPKVLVVLTSHDKLGDTGHPTGWYLPEFAHPHEVLHNKVSLTIASPKGGEAPLDPSSVKMFEADPTSQTFLKEQKALWTNTHKLADIVPRAAEFDAIFYVGGHGPMFDLTTDPTSLSLIQTFAAANKPVAAVCHGPCVLLNATAPSGEPLISGAEVTGFSNEEEDAVQLSSAMPFLLETELGRISGKYVKAEQAWGEKVVVAKAAGTGSVLITGQNPASAAGVGKAILEALGL</sequence>
<evidence type="ECO:0000256" key="3">
    <source>
        <dbReference type="ARBA" id="ARBA00023239"/>
    </source>
</evidence>
<reference evidence="8" key="1">
    <citation type="submission" date="2021-07" db="EMBL/GenBank/DDBJ databases">
        <authorList>
            <person name="Branca A.L. A."/>
        </authorList>
    </citation>
    <scope>NUCLEOTIDE SEQUENCE</scope>
</reference>
<proteinExistence type="inferred from homology"/>
<dbReference type="Pfam" id="PF01965">
    <property type="entry name" value="DJ-1_PfpI"/>
    <property type="match status" value="1"/>
</dbReference>
<name>A0A9W4IDT1_9EURO</name>
<dbReference type="Proteomes" id="UP001152646">
    <property type="component" value="Unassembled WGS sequence"/>
</dbReference>
<evidence type="ECO:0000259" key="7">
    <source>
        <dbReference type="Pfam" id="PF01965"/>
    </source>
</evidence>
<evidence type="ECO:0000256" key="6">
    <source>
        <dbReference type="SAM" id="Phobius"/>
    </source>
</evidence>
<evidence type="ECO:0000256" key="5">
    <source>
        <dbReference type="ARBA" id="ARBA00048082"/>
    </source>
</evidence>
<dbReference type="OrthoDB" id="543156at2759"/>
<feature type="transmembrane region" description="Helical" evidence="6">
    <location>
        <begin position="17"/>
        <end position="37"/>
    </location>
</feature>
<dbReference type="CDD" id="cd03141">
    <property type="entry name" value="GATase1_Hsp31_like"/>
    <property type="match status" value="1"/>
</dbReference>
<dbReference type="SUPFAM" id="SSF52317">
    <property type="entry name" value="Class I glutamine amidotransferase-like"/>
    <property type="match status" value="1"/>
</dbReference>
<keyword evidence="3" id="KW-0456">Lyase</keyword>
<dbReference type="InterPro" id="IPR050325">
    <property type="entry name" value="Prot/Nucl_acid_deglycase"/>
</dbReference>
<dbReference type="InterPro" id="IPR002818">
    <property type="entry name" value="DJ-1/PfpI"/>
</dbReference>
<comment type="catalytic activity">
    <reaction evidence="5">
        <text>methylglyoxal + H2O = (R)-lactate + H(+)</text>
        <dbReference type="Rhea" id="RHEA:27754"/>
        <dbReference type="ChEBI" id="CHEBI:15377"/>
        <dbReference type="ChEBI" id="CHEBI:15378"/>
        <dbReference type="ChEBI" id="CHEBI:16004"/>
        <dbReference type="ChEBI" id="CHEBI:17158"/>
        <dbReference type="EC" id="4.2.1.130"/>
    </reaction>
</comment>
<evidence type="ECO:0000313" key="8">
    <source>
        <dbReference type="EMBL" id="CAG8265909.1"/>
    </source>
</evidence>
<dbReference type="PANTHER" id="PTHR48094">
    <property type="entry name" value="PROTEIN/NUCLEIC ACID DEGLYCASE DJ-1-RELATED"/>
    <property type="match status" value="1"/>
</dbReference>
<accession>A0A9W4IDT1</accession>
<evidence type="ECO:0000256" key="1">
    <source>
        <dbReference type="ARBA" id="ARBA00013134"/>
    </source>
</evidence>
<evidence type="ECO:0000256" key="2">
    <source>
        <dbReference type="ARBA" id="ARBA00023016"/>
    </source>
</evidence>
<protein>
    <recommendedName>
        <fullName evidence="1">D-lactate dehydratase</fullName>
        <ecNumber evidence="1">4.2.1.130</ecNumber>
    </recommendedName>
</protein>
<keyword evidence="6" id="KW-0472">Membrane</keyword>
<evidence type="ECO:0000313" key="9">
    <source>
        <dbReference type="Proteomes" id="UP001152646"/>
    </source>
</evidence>
<dbReference type="GO" id="GO:0005737">
    <property type="term" value="C:cytoplasm"/>
    <property type="evidence" value="ECO:0007669"/>
    <property type="project" value="TreeGrafter"/>
</dbReference>